<protein>
    <submittedName>
        <fullName evidence="2">Uncharacterized protein</fullName>
    </submittedName>
</protein>
<comment type="caution">
    <text evidence="2">The sequence shown here is derived from an EMBL/GenBank/DDBJ whole genome shotgun (WGS) entry which is preliminary data.</text>
</comment>
<dbReference type="AlphaFoldDB" id="A0A8J5MG57"/>
<gene>
    <name evidence="2" type="ORF">JG688_00008539</name>
</gene>
<dbReference type="Proteomes" id="UP000709295">
    <property type="component" value="Unassembled WGS sequence"/>
</dbReference>
<organism evidence="2 3">
    <name type="scientific">Phytophthora aleatoria</name>
    <dbReference type="NCBI Taxonomy" id="2496075"/>
    <lineage>
        <taxon>Eukaryota</taxon>
        <taxon>Sar</taxon>
        <taxon>Stramenopiles</taxon>
        <taxon>Oomycota</taxon>
        <taxon>Peronosporomycetes</taxon>
        <taxon>Peronosporales</taxon>
        <taxon>Peronosporaceae</taxon>
        <taxon>Phytophthora</taxon>
    </lineage>
</organism>
<keyword evidence="3" id="KW-1185">Reference proteome</keyword>
<accession>A0A8J5MG57</accession>
<proteinExistence type="predicted"/>
<keyword evidence="1" id="KW-0732">Signal</keyword>
<dbReference type="EMBL" id="JAENGY010000454">
    <property type="protein sequence ID" value="KAG6962568.1"/>
    <property type="molecule type" value="Genomic_DNA"/>
</dbReference>
<feature type="chain" id="PRO_5035155183" evidence="1">
    <location>
        <begin position="22"/>
        <end position="329"/>
    </location>
</feature>
<sequence>MKIAWLLAIFMWLSSSGDGSAQLQFATEESLDEIQEDEIHILTPVHMETSPGVPLRTDRAATWNLAFYQLLISCDHGTLQLDREVEQSLVDTTFLCVNGSVKNRLIGAVTTAQEAQQILSSIIYQPELNYHSTWFGVTDPICLTGNDGNEIGADNFNGLAFVLVEISDLGNYGEGGTLRSVFVLCVKVEIRDNEPPTISIASTFYAPTGEWVALAGIEITDPDSVEGILYVSLAVHNGKLRVTLSPRVNSVGPTALHSTVDGAIAQKLEFATTAEQANEIFQTLEYRCDDDNGCSKSLRDYLRVHVDDNGFTGAGGSQVATKRAEIVVA</sequence>
<evidence type="ECO:0000313" key="2">
    <source>
        <dbReference type="EMBL" id="KAG6962568.1"/>
    </source>
</evidence>
<reference evidence="2" key="1">
    <citation type="submission" date="2021-01" db="EMBL/GenBank/DDBJ databases">
        <title>Phytophthora aleatoria, a newly-described species from Pinus radiata is distinct from Phytophthora cactorum isolates based on comparative genomics.</title>
        <authorList>
            <person name="Mcdougal R."/>
            <person name="Panda P."/>
            <person name="Williams N."/>
            <person name="Studholme D.J."/>
        </authorList>
    </citation>
    <scope>NUCLEOTIDE SEQUENCE</scope>
    <source>
        <strain evidence="2">NZFS 4037</strain>
    </source>
</reference>
<name>A0A8J5MG57_9STRA</name>
<feature type="signal peptide" evidence="1">
    <location>
        <begin position="1"/>
        <end position="21"/>
    </location>
</feature>
<evidence type="ECO:0000256" key="1">
    <source>
        <dbReference type="SAM" id="SignalP"/>
    </source>
</evidence>
<evidence type="ECO:0000313" key="3">
    <source>
        <dbReference type="Proteomes" id="UP000709295"/>
    </source>
</evidence>